<keyword evidence="2" id="KW-1185">Reference proteome</keyword>
<dbReference type="EMBL" id="CP092882">
    <property type="protein sequence ID" value="UYV81513.1"/>
    <property type="molecule type" value="Genomic_DNA"/>
</dbReference>
<name>A0ABY6LK13_9ARAC</name>
<evidence type="ECO:0000313" key="2">
    <source>
        <dbReference type="Proteomes" id="UP001235939"/>
    </source>
</evidence>
<sequence length="100" mass="11708">MAELVGICGRHEYQHKATKRSKFEYTYPRRYETRLSAKPKINSFLIKINRSLGNLNKNTFSGETHLELPKFQLPTFSGDISDWLSFKEIFIRSIDQIPTL</sequence>
<reference evidence="1 2" key="1">
    <citation type="submission" date="2022-01" db="EMBL/GenBank/DDBJ databases">
        <title>A chromosomal length assembly of Cordylochernes scorpioides.</title>
        <authorList>
            <person name="Zeh D."/>
            <person name="Zeh J."/>
        </authorList>
    </citation>
    <scope>NUCLEOTIDE SEQUENCE [LARGE SCALE GENOMIC DNA]</scope>
    <source>
        <strain evidence="1">IN4F17</strain>
        <tissue evidence="1">Whole Body</tissue>
    </source>
</reference>
<protein>
    <submittedName>
        <fullName evidence="1">Uncharacterized protein</fullName>
    </submittedName>
</protein>
<evidence type="ECO:0000313" key="1">
    <source>
        <dbReference type="EMBL" id="UYV81513.1"/>
    </source>
</evidence>
<proteinExistence type="predicted"/>
<organism evidence="1 2">
    <name type="scientific">Cordylochernes scorpioides</name>
    <dbReference type="NCBI Taxonomy" id="51811"/>
    <lineage>
        <taxon>Eukaryota</taxon>
        <taxon>Metazoa</taxon>
        <taxon>Ecdysozoa</taxon>
        <taxon>Arthropoda</taxon>
        <taxon>Chelicerata</taxon>
        <taxon>Arachnida</taxon>
        <taxon>Pseudoscorpiones</taxon>
        <taxon>Cheliferoidea</taxon>
        <taxon>Chernetidae</taxon>
        <taxon>Cordylochernes</taxon>
    </lineage>
</organism>
<gene>
    <name evidence="1" type="ORF">LAZ67_20001405</name>
</gene>
<accession>A0ABY6LK13</accession>
<dbReference type="Proteomes" id="UP001235939">
    <property type="component" value="Chromosome 20"/>
</dbReference>